<proteinExistence type="predicted"/>
<accession>A0AAE4LY29</accession>
<sequence>MQIDINTRKQLNKPENYSAFYSLLNRLPTSDRDALKESIVSQYTDGRTTSLREMTLKEYSAAVAGIRKLVPPTYREELRKILRQKRSAVLHQMQLLGIDTADWDRVNAFCRDSRITGMEFRELDCEALDALQVKLRAIRRKRENKQQ</sequence>
<comment type="caution">
    <text evidence="1">The sequence shown here is derived from an EMBL/GenBank/DDBJ whole genome shotgun (WGS) entry which is preliminary data.</text>
</comment>
<dbReference type="RefSeq" id="WP_211420875.1">
    <property type="nucleotide sequence ID" value="NZ_JAWDEV010000012.1"/>
</dbReference>
<reference evidence="1" key="1">
    <citation type="submission" date="2023-10" db="EMBL/GenBank/DDBJ databases">
        <title>Genome of Potential pathogenic bacteria in Crohn's disease.</title>
        <authorList>
            <person name="Rodriguez-Palacios A."/>
        </authorList>
    </citation>
    <scope>NUCLEOTIDE SEQUENCE</scope>
    <source>
        <strain evidence="1">CavFT-hAR62</strain>
    </source>
</reference>
<gene>
    <name evidence="1" type="ORF">RVH45_19350</name>
</gene>
<dbReference type="EMBL" id="JAWDEV010000012">
    <property type="protein sequence ID" value="MDU0272001.1"/>
    <property type="molecule type" value="Genomic_DNA"/>
</dbReference>
<protein>
    <submittedName>
        <fullName evidence="1">Uncharacterized protein</fullName>
    </submittedName>
</protein>
<evidence type="ECO:0000313" key="1">
    <source>
        <dbReference type="EMBL" id="MDU0272001.1"/>
    </source>
</evidence>
<name>A0AAE4LY29_9BACT</name>
<dbReference type="AlphaFoldDB" id="A0AAE4LY29"/>
<evidence type="ECO:0000313" key="2">
    <source>
        <dbReference type="Proteomes" id="UP001181086"/>
    </source>
</evidence>
<organism evidence="1 2">
    <name type="scientific">Phocaeicola dorei</name>
    <dbReference type="NCBI Taxonomy" id="357276"/>
    <lineage>
        <taxon>Bacteria</taxon>
        <taxon>Pseudomonadati</taxon>
        <taxon>Bacteroidota</taxon>
        <taxon>Bacteroidia</taxon>
        <taxon>Bacteroidales</taxon>
        <taxon>Bacteroidaceae</taxon>
        <taxon>Phocaeicola</taxon>
    </lineage>
</organism>
<dbReference type="Proteomes" id="UP001181086">
    <property type="component" value="Unassembled WGS sequence"/>
</dbReference>